<reference evidence="1 2" key="1">
    <citation type="submission" date="2019-04" db="EMBL/GenBank/DDBJ databases">
        <title>Bacillus sediminilitoris sp. nov., isolated from a tidal flat sediment on the East China Sea.</title>
        <authorList>
            <person name="Wei Y."/>
            <person name="Mao H."/>
            <person name="Fang J."/>
        </authorList>
    </citation>
    <scope>NUCLEOTIDE SEQUENCE [LARGE SCALE GENOMIC DNA]</scope>
    <source>
        <strain evidence="1 2">DSL-17</strain>
    </source>
</reference>
<keyword evidence="2" id="KW-1185">Reference proteome</keyword>
<dbReference type="Pfam" id="PF13076">
    <property type="entry name" value="Fur_reg_FbpA"/>
    <property type="match status" value="1"/>
</dbReference>
<organism evidence="1 2">
    <name type="scientific">Metabacillus sediminilitoris</name>
    <dbReference type="NCBI Taxonomy" id="2567941"/>
    <lineage>
        <taxon>Bacteria</taxon>
        <taxon>Bacillati</taxon>
        <taxon>Bacillota</taxon>
        <taxon>Bacilli</taxon>
        <taxon>Bacillales</taxon>
        <taxon>Bacillaceae</taxon>
        <taxon>Metabacillus</taxon>
    </lineage>
</organism>
<dbReference type="InterPro" id="IPR025072">
    <property type="entry name" value="Fur_reg_FbpA"/>
</dbReference>
<protein>
    <submittedName>
        <fullName evidence="1">Fur-regulated basic protein FbpA</fullName>
    </submittedName>
</protein>
<accession>A0A4S4C4L6</accession>
<evidence type="ECO:0000313" key="2">
    <source>
        <dbReference type="Proteomes" id="UP000310334"/>
    </source>
</evidence>
<comment type="caution">
    <text evidence="1">The sequence shown here is derived from an EMBL/GenBank/DDBJ whole genome shotgun (WGS) entry which is preliminary data.</text>
</comment>
<proteinExistence type="predicted"/>
<name>A0A4S4C4L6_9BACI</name>
<dbReference type="RefSeq" id="WP_136352167.1">
    <property type="nucleotide sequence ID" value="NZ_CP046266.1"/>
</dbReference>
<dbReference type="EMBL" id="SSNT01000003">
    <property type="protein sequence ID" value="THF82082.1"/>
    <property type="molecule type" value="Genomic_DNA"/>
</dbReference>
<dbReference type="Proteomes" id="UP000310334">
    <property type="component" value="Unassembled WGS sequence"/>
</dbReference>
<dbReference type="AlphaFoldDB" id="A0A4S4C4L6"/>
<evidence type="ECO:0000313" key="1">
    <source>
        <dbReference type="EMBL" id="THF82082.1"/>
    </source>
</evidence>
<gene>
    <name evidence="1" type="primary">fbpA</name>
    <name evidence="1" type="ORF">E6W99_05395</name>
</gene>
<sequence length="30" mass="3679">MEYFKAIDDRQLNELTLSQLEKEYRILTAF</sequence>